<dbReference type="SUPFAM" id="SSF50969">
    <property type="entry name" value="YVTN repeat-like/Quinoprotein amine dehydrogenase"/>
    <property type="match status" value="1"/>
</dbReference>
<dbReference type="InterPro" id="IPR036322">
    <property type="entry name" value="WD40_repeat_dom_sf"/>
</dbReference>
<keyword evidence="1" id="KW-1133">Transmembrane helix</keyword>
<dbReference type="Gene3D" id="2.130.10.10">
    <property type="entry name" value="YVTN repeat-like/Quinoprotein amine dehydrogenase"/>
    <property type="match status" value="3"/>
</dbReference>
<dbReference type="PANTHER" id="PTHR19879:SF9">
    <property type="entry name" value="TRANSCRIPTION INITIATION FACTOR TFIID SUBUNIT 5"/>
    <property type="match status" value="1"/>
</dbReference>
<dbReference type="eggNOG" id="COG2319">
    <property type="taxonomic scope" value="Bacteria"/>
</dbReference>
<gene>
    <name evidence="2" type="ORF">O3I_023075</name>
</gene>
<dbReference type="Pfam" id="PF00400">
    <property type="entry name" value="WD40"/>
    <property type="match status" value="2"/>
</dbReference>
<reference evidence="2 3" key="1">
    <citation type="journal article" date="2012" name="J. Bacteriol.">
        <title>Complete genome sequence of Nocardia brasiliensis HUJEG-1.</title>
        <authorList>
            <person name="Vera-Cabrera L."/>
            <person name="Ortiz-Lopez R."/>
            <person name="Elizondo-Gonzalez R."/>
            <person name="Perez-Maya A.A."/>
            <person name="Ocampo-Candiani J."/>
        </authorList>
    </citation>
    <scope>NUCLEOTIDE SEQUENCE [LARGE SCALE GENOMIC DNA]</scope>
    <source>
        <strain evidence="3">ATCC 700358</strain>
    </source>
</reference>
<dbReference type="EMBL" id="CP003876">
    <property type="protein sequence ID" value="AFU02570.1"/>
    <property type="molecule type" value="Genomic_DNA"/>
</dbReference>
<keyword evidence="1" id="KW-0812">Transmembrane</keyword>
<name>K0F075_NOCB7</name>
<dbReference type="Proteomes" id="UP000006304">
    <property type="component" value="Chromosome"/>
</dbReference>
<organism evidence="2 3">
    <name type="scientific">Nocardia brasiliensis (strain ATCC 700358 / HUJEG-1)</name>
    <dbReference type="NCBI Taxonomy" id="1133849"/>
    <lineage>
        <taxon>Bacteria</taxon>
        <taxon>Bacillati</taxon>
        <taxon>Actinomycetota</taxon>
        <taxon>Actinomycetes</taxon>
        <taxon>Mycobacteriales</taxon>
        <taxon>Nocardiaceae</taxon>
        <taxon>Nocardia</taxon>
    </lineage>
</organism>
<evidence type="ECO:0000313" key="2">
    <source>
        <dbReference type="EMBL" id="AFU02570.1"/>
    </source>
</evidence>
<dbReference type="AlphaFoldDB" id="K0F075"/>
<feature type="transmembrane region" description="Helical" evidence="1">
    <location>
        <begin position="379"/>
        <end position="397"/>
    </location>
</feature>
<dbReference type="STRING" id="1133849.O3I_023075"/>
<sequence>MVDPERAPDYDERALRELYEQLTGSRAQPTWPGQCRHAFSDSTTRGLLDPTTREAHALTRYSRQWRTDPLRDEAETPNQSDSVRTPFDYSAALAVAHLTGAIAGTCDPAQGVRTFLDHFAASGLCSVGTPFVAGPRPPGPATLVQVFAQLWRDAPARLRGFAILTALEVAGVRPTGRRTTEIPVLLVASDRDSNGNEKGEVGRLTLHLLESGPSGMHPDPAWSGFTQPDSEFIRSLHTAWNSSTLTDTDSCVVWSVTGEHGGPYARLRGASMSVAIAIALNDLAPRHPRLRALRPHTLDPKTTATADLHADGTLAHVTGYASKLPAANSKGLRIIVPLDDHNEAKGSVPQGFCPQLVPARTLPDAIAEARIRPNPTRRVVALAIAMVAVLAGAWTWVLDANHRTELEVTRSRQLADTARTLREVDPAIAQQLALAALRIADTPQARTELLSSSAGDVPYRIIEAGTMLTTAPNTDRLAAATPDGRVTSGTVTASGINELYRFPLGFEVSGISLSPDGQRLTAWHQIDRKQCTPFGNDAVSCAAVPGTARVQVWDMNGRPRPIYDLPVGDYEVVSTATAANSHEIAVGTRNGKILRWDISSDAAPAPLPTLELPSGYPIVAYSPAGTLLGAAGTVSPGQTNQVRIWDTTRVRTDGAVPDFDRPPTGIAVMTNQTRRLMFSPDSRALILRNSKLPGLEFFDLSNGPAHAEPTSVVTPIGTSTDRQPLRDLDYSSDGAYQATVEQGRVITVNSSDADKGRTLHTPADISSVHFLRQGRSLAAATSDGTVWIWSLPTQRTDFGIAIDALPNTPGPGNSVSAPLLRQWNSIGAGFLSSRQLDAAIITRDMDAWRSAEARKNFDGLHTTVSANGRVAAISDGSSGVYLWDPGAPGQNAAPTPWRATRRLPPVDGLSSGSGSVVMNPSGTLLAVASPSKIAIWNLEEVADASTNPRVLDNDNPLDQPGIYPEHPTMAITDTGVLAVLTRGNDIDVWDLRGSPVPHKKTIARNDMTADPHVIALNHQGVLAISNGAAVEIRRTDGSRAVTTIAGPSGDRANISALAFAAHGTELAIGRDGSIEIWDVANPVSPQVMLELHTVDDGPRHVSFAGTPGYLVTATSNAFPARVYTLRTEELAAAICESKTALLTAAEWQTYAKEVAMPALC</sequence>
<dbReference type="InterPro" id="IPR001680">
    <property type="entry name" value="WD40_rpt"/>
</dbReference>
<keyword evidence="3" id="KW-1185">Reference proteome</keyword>
<dbReference type="SMART" id="SM00320">
    <property type="entry name" value="WD40"/>
    <property type="match status" value="4"/>
</dbReference>
<accession>K0F075</accession>
<dbReference type="SUPFAM" id="SSF50978">
    <property type="entry name" value="WD40 repeat-like"/>
    <property type="match status" value="1"/>
</dbReference>
<keyword evidence="1" id="KW-0472">Membrane</keyword>
<evidence type="ECO:0000313" key="3">
    <source>
        <dbReference type="Proteomes" id="UP000006304"/>
    </source>
</evidence>
<proteinExistence type="predicted"/>
<dbReference type="RefSeq" id="WP_014985425.1">
    <property type="nucleotide sequence ID" value="NC_018681.1"/>
</dbReference>
<dbReference type="InterPro" id="IPR015943">
    <property type="entry name" value="WD40/YVTN_repeat-like_dom_sf"/>
</dbReference>
<dbReference type="PANTHER" id="PTHR19879">
    <property type="entry name" value="TRANSCRIPTION INITIATION FACTOR TFIID"/>
    <property type="match status" value="1"/>
</dbReference>
<evidence type="ECO:0000256" key="1">
    <source>
        <dbReference type="SAM" id="Phobius"/>
    </source>
</evidence>
<dbReference type="HOGENOM" id="CLU_275317_0_0_11"/>
<dbReference type="InterPro" id="IPR011044">
    <property type="entry name" value="Quino_amine_DH_bsu"/>
</dbReference>
<dbReference type="KEGG" id="nbr:O3I_023075"/>
<protein>
    <submittedName>
        <fullName evidence="2">WD-40 repeat protein</fullName>
    </submittedName>
</protein>